<evidence type="ECO:0000313" key="9">
    <source>
        <dbReference type="RefSeq" id="XP_042562881.1"/>
    </source>
</evidence>
<evidence type="ECO:0000256" key="6">
    <source>
        <dbReference type="ARBA" id="ARBA00023180"/>
    </source>
</evidence>
<evidence type="ECO:0000256" key="5">
    <source>
        <dbReference type="ARBA" id="ARBA00023098"/>
    </source>
</evidence>
<sequence length="562" mass="63507">MYGCVDPCESLRRSGLGFILKVLLCICPVGAVIQSAVIEKKTGKLLLIEGYHADNVAWANFTDDIPNSGWAYLEVSTSGRYNDTIQAYAAGALEGALTAQHIYKHWMNTIVGYCGPFGYDTVYCQKLKEYIMANLQWVVKQIEKDADSEYWHQVHLALLQLRGMEDAYNDQLSFPTAVPNLNPFGFLLFQMGGDLEDLEAALNKSSPSRTLGSGSCSALVKLLPGNKELLVSHDTWNTYQSMLRIMKKYSFSYHISPKDEKPIPGAVQAFSSYPGSIFSGDDFYILSSGLVALETTIGNSNPALWKYVVPQGTVMEWLRNVVANRLAQTGKQWADVFSKFNSGTYNNQWMIVDYKFFKPGRTDITEQLFTVLEQIPGSIMIQDKTTELYETGYWASYNIPYYEEIFNASGCQELVQEYGSWFSFDMNPRAQIFRRNQTLVTDLKSMVQLMRYNNFEKDPLSQCEGCDPKHNGENTISARSDLNPANGTYPFGALRQRCHGGTDMKLTSYGMYKEYQMLAASGPTWDQVPAFQWSTSPYSDLLHMGHPDRWDFPTVHVRWGTV</sequence>
<keyword evidence="5 7" id="KW-0443">Lipid metabolism</keyword>
<keyword evidence="4 7" id="KW-0442">Lipid degradation</keyword>
<dbReference type="PANTHER" id="PTHR12370:SF3">
    <property type="entry name" value="PHOSPHOLIPASE B-LIKE 2-RELATED"/>
    <property type="match status" value="1"/>
</dbReference>
<comment type="function">
    <text evidence="7">Putative phospholipase.</text>
</comment>
<dbReference type="CTD" id="196463"/>
<dbReference type="Pfam" id="PF04916">
    <property type="entry name" value="Phospholip_B"/>
    <property type="match status" value="1"/>
</dbReference>
<gene>
    <name evidence="9" type="primary">plbd2</name>
</gene>
<evidence type="ECO:0000256" key="4">
    <source>
        <dbReference type="ARBA" id="ARBA00022963"/>
    </source>
</evidence>
<organism evidence="8 9">
    <name type="scientific">Clupea harengus</name>
    <name type="common">Atlantic herring</name>
    <dbReference type="NCBI Taxonomy" id="7950"/>
    <lineage>
        <taxon>Eukaryota</taxon>
        <taxon>Metazoa</taxon>
        <taxon>Chordata</taxon>
        <taxon>Craniata</taxon>
        <taxon>Vertebrata</taxon>
        <taxon>Euteleostomi</taxon>
        <taxon>Actinopterygii</taxon>
        <taxon>Neopterygii</taxon>
        <taxon>Teleostei</taxon>
        <taxon>Clupei</taxon>
        <taxon>Clupeiformes</taxon>
        <taxon>Clupeoidei</taxon>
        <taxon>Clupeidae</taxon>
        <taxon>Clupea</taxon>
    </lineage>
</organism>
<dbReference type="PANTHER" id="PTHR12370">
    <property type="entry name" value="PHOSPHOLIPASE B-RELATED"/>
    <property type="match status" value="1"/>
</dbReference>
<dbReference type="KEGG" id="char:122132144"/>
<evidence type="ECO:0000256" key="7">
    <source>
        <dbReference type="RuleBase" id="RU364138"/>
    </source>
</evidence>
<dbReference type="GO" id="GO:0005576">
    <property type="term" value="C:extracellular region"/>
    <property type="evidence" value="ECO:0007669"/>
    <property type="project" value="TreeGrafter"/>
</dbReference>
<evidence type="ECO:0000256" key="3">
    <source>
        <dbReference type="ARBA" id="ARBA00022801"/>
    </source>
</evidence>
<dbReference type="GeneID" id="122132144"/>
<dbReference type="AlphaFoldDB" id="A0A8M1KFN7"/>
<keyword evidence="8" id="KW-1185">Reference proteome</keyword>
<comment type="similarity">
    <text evidence="1 7">Belongs to the phospholipase B-like family.</text>
</comment>
<keyword evidence="6" id="KW-0325">Glycoprotein</keyword>
<dbReference type="InterPro" id="IPR007000">
    <property type="entry name" value="PLipase_B-like"/>
</dbReference>
<accession>A0A8M1KFN7</accession>
<name>A0A8M1KFN7_CLUHA</name>
<evidence type="ECO:0000256" key="2">
    <source>
        <dbReference type="ARBA" id="ARBA00022729"/>
    </source>
</evidence>
<evidence type="ECO:0000256" key="1">
    <source>
        <dbReference type="ARBA" id="ARBA00007835"/>
    </source>
</evidence>
<reference evidence="9" key="1">
    <citation type="submission" date="2025-08" db="UniProtKB">
        <authorList>
            <consortium name="RefSeq"/>
        </authorList>
    </citation>
    <scope>IDENTIFICATION</scope>
</reference>
<dbReference type="GO" id="GO:0004620">
    <property type="term" value="F:phospholipase activity"/>
    <property type="evidence" value="ECO:0007669"/>
    <property type="project" value="InterPro"/>
</dbReference>
<dbReference type="EC" id="3.1.1.-" evidence="7"/>
<protein>
    <recommendedName>
        <fullName evidence="7">Phospholipase B-like</fullName>
        <ecNumber evidence="7">3.1.1.-</ecNumber>
    </recommendedName>
</protein>
<keyword evidence="3 7" id="KW-0378">Hydrolase</keyword>
<evidence type="ECO:0000313" key="8">
    <source>
        <dbReference type="Proteomes" id="UP000515152"/>
    </source>
</evidence>
<dbReference type="Proteomes" id="UP000515152">
    <property type="component" value="Unplaced"/>
</dbReference>
<dbReference type="OrthoDB" id="443524at2759"/>
<dbReference type="GO" id="GO:0009395">
    <property type="term" value="P:phospholipid catabolic process"/>
    <property type="evidence" value="ECO:0007669"/>
    <property type="project" value="TreeGrafter"/>
</dbReference>
<keyword evidence="2" id="KW-0732">Signal</keyword>
<proteinExistence type="inferred from homology"/>
<dbReference type="RefSeq" id="XP_042562881.1">
    <property type="nucleotide sequence ID" value="XM_042706947.1"/>
</dbReference>